<dbReference type="GeneID" id="40525922"/>
<reference evidence="1" key="2">
    <citation type="submission" date="2007-09" db="EMBL/GenBank/DDBJ databases">
        <authorList>
            <person name="Reinhard M."/>
        </authorList>
    </citation>
    <scope>NUCLEOTIDE SEQUENCE</scope>
</reference>
<sequence length="74" mass="8720">MRSKNPTKTTREESSLLQDFGHKYNVEEHGYTESSLSEIHCSRGIILYLCQFVSLSRPQIWLSSRRRPLHLRSK</sequence>
<name>A8E0Z9_9VIRU</name>
<accession>A8E0Z9</accession>
<gene>
    <name evidence="1" type="primary">19.5g4</name>
</gene>
<dbReference type="RefSeq" id="YP_009665764.1">
    <property type="nucleotide sequence ID" value="NC_043266.1"/>
</dbReference>
<dbReference type="EMBL" id="AM850132">
    <property type="protein sequence ID" value="CAO98969.1"/>
    <property type="molecule type" value="Genomic_DNA"/>
</dbReference>
<evidence type="ECO:0000313" key="1">
    <source>
        <dbReference type="EMBL" id="CAO98969.1"/>
    </source>
</evidence>
<protein>
    <submittedName>
        <fullName evidence="1">19.5g4 protein</fullName>
    </submittedName>
</protein>
<proteinExistence type="predicted"/>
<organism evidence="1">
    <name type="scientific">Bracoviriform inaniti</name>
    <dbReference type="NCBI Taxonomy" id="36344"/>
    <lineage>
        <taxon>Viruses</taxon>
        <taxon>Viruses incertae sedis</taxon>
        <taxon>Polydnaviriformidae</taxon>
        <taxon>Bracoviriform</taxon>
    </lineage>
</organism>
<dbReference type="KEGG" id="vg:40525922"/>
<reference evidence="1" key="1">
    <citation type="submission" date="2007-08" db="EMBL/GenBank/DDBJ databases">
        <authorList>
            <person name="Lanzrein B."/>
        </authorList>
    </citation>
    <scope>NUCLEOTIDE SEQUENCE</scope>
</reference>